<gene>
    <name evidence="2" type="ORF">B0T25DRAFT_455461</name>
</gene>
<organism evidence="2 3">
    <name type="scientific">Lasiosphaeria hispida</name>
    <dbReference type="NCBI Taxonomy" id="260671"/>
    <lineage>
        <taxon>Eukaryota</taxon>
        <taxon>Fungi</taxon>
        <taxon>Dikarya</taxon>
        <taxon>Ascomycota</taxon>
        <taxon>Pezizomycotina</taxon>
        <taxon>Sordariomycetes</taxon>
        <taxon>Sordariomycetidae</taxon>
        <taxon>Sordariales</taxon>
        <taxon>Lasiosphaeriaceae</taxon>
        <taxon>Lasiosphaeria</taxon>
    </lineage>
</organism>
<dbReference type="Pfam" id="PF06985">
    <property type="entry name" value="HET"/>
    <property type="match status" value="1"/>
</dbReference>
<feature type="domain" description="Heterokaryon incompatibility" evidence="1">
    <location>
        <begin position="35"/>
        <end position="188"/>
    </location>
</feature>
<reference evidence="2" key="2">
    <citation type="submission" date="2023-06" db="EMBL/GenBank/DDBJ databases">
        <authorList>
            <consortium name="Lawrence Berkeley National Laboratory"/>
            <person name="Haridas S."/>
            <person name="Hensen N."/>
            <person name="Bonometti L."/>
            <person name="Westerberg I."/>
            <person name="Brannstrom I.O."/>
            <person name="Guillou S."/>
            <person name="Cros-Aarteil S."/>
            <person name="Calhoun S."/>
            <person name="Kuo A."/>
            <person name="Mondo S."/>
            <person name="Pangilinan J."/>
            <person name="Riley R."/>
            <person name="Labutti K."/>
            <person name="Andreopoulos B."/>
            <person name="Lipzen A."/>
            <person name="Chen C."/>
            <person name="Yanf M."/>
            <person name="Daum C."/>
            <person name="Ng V."/>
            <person name="Clum A."/>
            <person name="Steindorff A."/>
            <person name="Ohm R."/>
            <person name="Martin F."/>
            <person name="Silar P."/>
            <person name="Natvig D."/>
            <person name="Lalanne C."/>
            <person name="Gautier V."/>
            <person name="Ament-Velasquez S.L."/>
            <person name="Kruys A."/>
            <person name="Hutchinson M.I."/>
            <person name="Powell A.J."/>
            <person name="Barry K."/>
            <person name="Miller A.N."/>
            <person name="Grigoriev I.V."/>
            <person name="Debuchy R."/>
            <person name="Gladieux P."/>
            <person name="Thoren M.H."/>
            <person name="Johannesson H."/>
        </authorList>
    </citation>
    <scope>NUCLEOTIDE SEQUENCE</scope>
    <source>
        <strain evidence="2">CBS 955.72</strain>
    </source>
</reference>
<proteinExistence type="predicted"/>
<dbReference type="PANTHER" id="PTHR33112:SF13">
    <property type="entry name" value="HETEROKARYON INCOMPATIBILITY DOMAIN-CONTAINING PROTEIN"/>
    <property type="match status" value="1"/>
</dbReference>
<name>A0AAJ0MFB9_9PEZI</name>
<accession>A0AAJ0MFB9</accession>
<evidence type="ECO:0000313" key="3">
    <source>
        <dbReference type="Proteomes" id="UP001275084"/>
    </source>
</evidence>
<evidence type="ECO:0000313" key="2">
    <source>
        <dbReference type="EMBL" id="KAK3354084.1"/>
    </source>
</evidence>
<reference evidence="2" key="1">
    <citation type="journal article" date="2023" name="Mol. Phylogenet. Evol.">
        <title>Genome-scale phylogeny and comparative genomics of the fungal order Sordariales.</title>
        <authorList>
            <person name="Hensen N."/>
            <person name="Bonometti L."/>
            <person name="Westerberg I."/>
            <person name="Brannstrom I.O."/>
            <person name="Guillou S."/>
            <person name="Cros-Aarteil S."/>
            <person name="Calhoun S."/>
            <person name="Haridas S."/>
            <person name="Kuo A."/>
            <person name="Mondo S."/>
            <person name="Pangilinan J."/>
            <person name="Riley R."/>
            <person name="LaButti K."/>
            <person name="Andreopoulos B."/>
            <person name="Lipzen A."/>
            <person name="Chen C."/>
            <person name="Yan M."/>
            <person name="Daum C."/>
            <person name="Ng V."/>
            <person name="Clum A."/>
            <person name="Steindorff A."/>
            <person name="Ohm R.A."/>
            <person name="Martin F."/>
            <person name="Silar P."/>
            <person name="Natvig D.O."/>
            <person name="Lalanne C."/>
            <person name="Gautier V."/>
            <person name="Ament-Velasquez S.L."/>
            <person name="Kruys A."/>
            <person name="Hutchinson M.I."/>
            <person name="Powell A.J."/>
            <person name="Barry K."/>
            <person name="Miller A.N."/>
            <person name="Grigoriev I.V."/>
            <person name="Debuchy R."/>
            <person name="Gladieux P."/>
            <person name="Hiltunen Thoren M."/>
            <person name="Johannesson H."/>
        </authorList>
    </citation>
    <scope>NUCLEOTIDE SEQUENCE</scope>
    <source>
        <strain evidence="2">CBS 955.72</strain>
    </source>
</reference>
<feature type="non-terminal residue" evidence="2">
    <location>
        <position position="362"/>
    </location>
</feature>
<comment type="caution">
    <text evidence="2">The sequence shown here is derived from an EMBL/GenBank/DDBJ whole genome shotgun (WGS) entry which is preliminary data.</text>
</comment>
<dbReference type="InterPro" id="IPR010730">
    <property type="entry name" value="HET"/>
</dbReference>
<dbReference type="PANTHER" id="PTHR33112">
    <property type="entry name" value="DOMAIN PROTEIN, PUTATIVE-RELATED"/>
    <property type="match status" value="1"/>
</dbReference>
<dbReference type="AlphaFoldDB" id="A0AAJ0MFB9"/>
<dbReference type="Proteomes" id="UP001275084">
    <property type="component" value="Unassembled WGS sequence"/>
</dbReference>
<protein>
    <submittedName>
        <fullName evidence="2">Heterokaryon incompatibility protein-domain-containing protein</fullName>
    </submittedName>
</protein>
<sequence>MDLEVPTRLLDLSAPGLGEDLVLYETAPTEAPITYATLSHRWGTTPPITTTISDLQKNLKRIYIESLPKTFREAVTFARKMEVRYLWIDSLCIIQDSTADKDREIPKMASIYSNAIFNIAASAAADSSEGLFRERSPSLFQPIELPLNFELADGTKKSCFATLSRLLHRQAGQKLQSTLDGRGWIFQERALSRRVFSFDGHMLWFECREIIASENLPRGASRGSGEDHSHSQDRWLNLLPQSASRSLCLIGDLLSKVETAKQVHDSTLPTQIDTLLHHWYRAMPGYLLRTFTHETDRLPAISSLASRISALSPDNTYIAGHFRPNLILSICWTLGSPSTRSPIRFQPPRAPTWSWASLNGPV</sequence>
<dbReference type="EMBL" id="JAUIQD010000004">
    <property type="protein sequence ID" value="KAK3354084.1"/>
    <property type="molecule type" value="Genomic_DNA"/>
</dbReference>
<keyword evidence="3" id="KW-1185">Reference proteome</keyword>
<evidence type="ECO:0000259" key="1">
    <source>
        <dbReference type="Pfam" id="PF06985"/>
    </source>
</evidence>